<evidence type="ECO:0000313" key="4">
    <source>
        <dbReference type="Proteomes" id="UP000245753"/>
    </source>
</evidence>
<evidence type="ECO:0000256" key="1">
    <source>
        <dbReference type="SAM" id="Phobius"/>
    </source>
</evidence>
<dbReference type="EMBL" id="QFFN01000021">
    <property type="protein sequence ID" value="PWG59471.1"/>
    <property type="molecule type" value="Genomic_DNA"/>
</dbReference>
<keyword evidence="4" id="KW-1185">Reference proteome</keyword>
<keyword evidence="1" id="KW-0812">Transmembrane</keyword>
<feature type="transmembrane region" description="Helical" evidence="1">
    <location>
        <begin position="31"/>
        <end position="50"/>
    </location>
</feature>
<dbReference type="InterPro" id="IPR004477">
    <property type="entry name" value="ComEC_N"/>
</dbReference>
<accession>A0A2U2MRJ7</accession>
<name>A0A2U2MRJ7_9BIFI</name>
<sequence length="229" mass="23851">MRGRAVPRPPRPVPVVVELDGDRRVARQPRYGFALSCAAVYGIVLLDPALSRMLRGFLPSALAGAISVTVCAQVPTLPVQVMMNPQVPLLAVPANVVTAPVVGVTTIVGLAALLVSWAVPWLGHGLVLVASLGTAALERCATLLGSAPFGTLVWPDGAAGAVAMIVSELACMAVVVAIAGAIRAIGRPGPSDVGASPHESVGTPYRATPMSRWRAWWRETCAMLFDVQH</sequence>
<keyword evidence="1" id="KW-0472">Membrane</keyword>
<dbReference type="Pfam" id="PF03772">
    <property type="entry name" value="Competence"/>
    <property type="match status" value="1"/>
</dbReference>
<protein>
    <recommendedName>
        <fullName evidence="2">ComEC/Rec2-related protein domain-containing protein</fullName>
    </recommendedName>
</protein>
<feature type="transmembrane region" description="Helical" evidence="1">
    <location>
        <begin position="97"/>
        <end position="119"/>
    </location>
</feature>
<feature type="transmembrane region" description="Helical" evidence="1">
    <location>
        <begin position="159"/>
        <end position="182"/>
    </location>
</feature>
<reference evidence="3 4" key="1">
    <citation type="journal article" date="2018" name="Int. J. Syst. Evol. Microbiol.">
        <title>Bifidobacterium catulorum sp. nov., a novel taxon from the faeces of the baby common marmoset (Callithrix jacchus).</title>
        <authorList>
            <person name="Modesto M."/>
            <person name="Michelini S."/>
            <person name="Oki K."/>
            <person name="Biavati B."/>
            <person name="Watanabe K."/>
            <person name="Mattarelli P."/>
        </authorList>
    </citation>
    <scope>NUCLEOTIDE SEQUENCE [LARGE SCALE GENOMIC DNA]</scope>
    <source>
        <strain evidence="3 4">MRM 8.19</strain>
    </source>
</reference>
<organism evidence="3 4">
    <name type="scientific">Bifidobacterium catulorum</name>
    <dbReference type="NCBI Taxonomy" id="1630173"/>
    <lineage>
        <taxon>Bacteria</taxon>
        <taxon>Bacillati</taxon>
        <taxon>Actinomycetota</taxon>
        <taxon>Actinomycetes</taxon>
        <taxon>Bifidobacteriales</taxon>
        <taxon>Bifidobacteriaceae</taxon>
        <taxon>Bifidobacterium</taxon>
    </lineage>
</organism>
<feature type="transmembrane region" description="Helical" evidence="1">
    <location>
        <begin position="126"/>
        <end position="147"/>
    </location>
</feature>
<gene>
    <name evidence="3" type="ORF">DF200_07600</name>
</gene>
<dbReference type="AlphaFoldDB" id="A0A2U2MRJ7"/>
<evidence type="ECO:0000259" key="2">
    <source>
        <dbReference type="Pfam" id="PF03772"/>
    </source>
</evidence>
<evidence type="ECO:0000313" key="3">
    <source>
        <dbReference type="EMBL" id="PWG59471.1"/>
    </source>
</evidence>
<dbReference type="Proteomes" id="UP000245753">
    <property type="component" value="Unassembled WGS sequence"/>
</dbReference>
<proteinExistence type="predicted"/>
<comment type="caution">
    <text evidence="3">The sequence shown here is derived from an EMBL/GenBank/DDBJ whole genome shotgun (WGS) entry which is preliminary data.</text>
</comment>
<keyword evidence="1" id="KW-1133">Transmembrane helix</keyword>
<feature type="domain" description="ComEC/Rec2-related protein" evidence="2">
    <location>
        <begin position="31"/>
        <end position="175"/>
    </location>
</feature>